<reference evidence="1" key="1">
    <citation type="journal article" date="2014" name="Front. Microbiol.">
        <title>High frequency of phylogenetically diverse reductive dehalogenase-homologous genes in deep subseafloor sedimentary metagenomes.</title>
        <authorList>
            <person name="Kawai M."/>
            <person name="Futagami T."/>
            <person name="Toyoda A."/>
            <person name="Takaki Y."/>
            <person name="Nishi S."/>
            <person name="Hori S."/>
            <person name="Arai W."/>
            <person name="Tsubouchi T."/>
            <person name="Morono Y."/>
            <person name="Uchiyama I."/>
            <person name="Ito T."/>
            <person name="Fujiyama A."/>
            <person name="Inagaki F."/>
            <person name="Takami H."/>
        </authorList>
    </citation>
    <scope>NUCLEOTIDE SEQUENCE</scope>
    <source>
        <strain evidence="1">Expedition CK06-06</strain>
    </source>
</reference>
<dbReference type="SUPFAM" id="SSF88659">
    <property type="entry name" value="Sigma3 and sigma4 domains of RNA polymerase sigma factors"/>
    <property type="match status" value="1"/>
</dbReference>
<protein>
    <recommendedName>
        <fullName evidence="2">RNA polymerase sigma-70 region 3 domain-containing protein</fullName>
    </recommendedName>
</protein>
<proteinExistence type="predicted"/>
<evidence type="ECO:0000313" key="1">
    <source>
        <dbReference type="EMBL" id="GAG41429.1"/>
    </source>
</evidence>
<feature type="non-terminal residue" evidence="1">
    <location>
        <position position="213"/>
    </location>
</feature>
<gene>
    <name evidence="1" type="ORF">S01H1_66119</name>
</gene>
<dbReference type="AlphaFoldDB" id="X0XE19"/>
<accession>X0XE19</accession>
<dbReference type="EMBL" id="BARS01043706">
    <property type="protein sequence ID" value="GAG41429.1"/>
    <property type="molecule type" value="Genomic_DNA"/>
</dbReference>
<name>X0XE19_9ZZZZ</name>
<sequence length="213" mass="24459">MTFAEKDKAVWRQWQRAQTPSNMDTVLHQLNPIIQQNVNRWAGTLARPLLELEAKRLAAEAIRTYSPVGGASLATHVTNRLRKLSRITYTHQNVARLPEHRMVRFHTFNMANSVLEDRLGREPTVDELVDELGWSRSYLEYFQKGQRKELLESAPVPAHFDSRPGDEGFVDFIYNDLSPMQKKIFEHTTGYGGMVVMGNPKLKKKLKLSQGQL</sequence>
<comment type="caution">
    <text evidence="1">The sequence shown here is derived from an EMBL/GenBank/DDBJ whole genome shotgun (WGS) entry which is preliminary data.</text>
</comment>
<evidence type="ECO:0008006" key="2">
    <source>
        <dbReference type="Google" id="ProtNLM"/>
    </source>
</evidence>
<dbReference type="InterPro" id="IPR013324">
    <property type="entry name" value="RNA_pol_sigma_r3/r4-like"/>
</dbReference>
<organism evidence="1">
    <name type="scientific">marine sediment metagenome</name>
    <dbReference type="NCBI Taxonomy" id="412755"/>
    <lineage>
        <taxon>unclassified sequences</taxon>
        <taxon>metagenomes</taxon>
        <taxon>ecological metagenomes</taxon>
    </lineage>
</organism>